<dbReference type="AlphaFoldDB" id="A0A6C0K9E7"/>
<dbReference type="EMBL" id="MN740810">
    <property type="protein sequence ID" value="QHU12888.1"/>
    <property type="molecule type" value="Genomic_DNA"/>
</dbReference>
<evidence type="ECO:0000256" key="1">
    <source>
        <dbReference type="SAM" id="MobiDB-lite"/>
    </source>
</evidence>
<proteinExistence type="predicted"/>
<feature type="region of interest" description="Disordered" evidence="1">
    <location>
        <begin position="55"/>
        <end position="77"/>
    </location>
</feature>
<protein>
    <submittedName>
        <fullName evidence="2">Uncharacterized protein</fullName>
    </submittedName>
</protein>
<evidence type="ECO:0000313" key="2">
    <source>
        <dbReference type="EMBL" id="QHU12888.1"/>
    </source>
</evidence>
<feature type="compositionally biased region" description="Low complexity" evidence="1">
    <location>
        <begin position="63"/>
        <end position="77"/>
    </location>
</feature>
<name>A0A6C0K9E7_9ZZZZ</name>
<sequence length="204" mass="23094">MSYTIHSRFSCTGLSPEDEGIIRSKCQSIQVYLAVFSSITPFHLHFDLQTRLIPDSQGTNNCSQNSYETESQSSSEQIQRLKLENTELVRTLHRLRKFIAPTERLMESNPELFGGELRGPEPTRPSRTIRMRESLSEVARQRLMGTLEEMGSCEYPADESISTISQHTVNFIQEPTSSENLALTRTSVESEITNTHSELAEPLP</sequence>
<accession>A0A6C0K9E7</accession>
<reference evidence="2" key="1">
    <citation type="journal article" date="2020" name="Nature">
        <title>Giant virus diversity and host interactions through global metagenomics.</title>
        <authorList>
            <person name="Schulz F."/>
            <person name="Roux S."/>
            <person name="Paez-Espino D."/>
            <person name="Jungbluth S."/>
            <person name="Walsh D.A."/>
            <person name="Denef V.J."/>
            <person name="McMahon K.D."/>
            <person name="Konstantinidis K.T."/>
            <person name="Eloe-Fadrosh E.A."/>
            <person name="Kyrpides N.C."/>
            <person name="Woyke T."/>
        </authorList>
    </citation>
    <scope>NUCLEOTIDE SEQUENCE</scope>
    <source>
        <strain evidence="2">GVMAG-S-1101172-89</strain>
    </source>
</reference>
<organism evidence="2">
    <name type="scientific">viral metagenome</name>
    <dbReference type="NCBI Taxonomy" id="1070528"/>
    <lineage>
        <taxon>unclassified sequences</taxon>
        <taxon>metagenomes</taxon>
        <taxon>organismal metagenomes</taxon>
    </lineage>
</organism>